<evidence type="ECO:0000256" key="6">
    <source>
        <dbReference type="ARBA" id="ARBA00022871"/>
    </source>
</evidence>
<dbReference type="GO" id="GO:0030992">
    <property type="term" value="C:intraciliary transport particle B"/>
    <property type="evidence" value="ECO:0007669"/>
    <property type="project" value="InterPro"/>
</dbReference>
<gene>
    <name evidence="18" type="ORF">FSCOSCO3_A007339</name>
</gene>
<dbReference type="Pfam" id="PF18383">
    <property type="entry name" value="IFT81_CH"/>
    <property type="match status" value="1"/>
</dbReference>
<keyword evidence="10" id="KW-0206">Cytoskeleton</keyword>
<keyword evidence="19" id="KW-1185">Reference proteome</keyword>
<keyword evidence="4" id="KW-0221">Differentiation</keyword>
<keyword evidence="11" id="KW-0966">Cell projection</keyword>
<dbReference type="InterPro" id="IPR043016">
    <property type="entry name" value="IFT81_N_sf"/>
</dbReference>
<evidence type="ECO:0000313" key="18">
    <source>
        <dbReference type="EMBL" id="CAK6959558.1"/>
    </source>
</evidence>
<evidence type="ECO:0000256" key="3">
    <source>
        <dbReference type="ARBA" id="ARBA00022553"/>
    </source>
</evidence>
<evidence type="ECO:0000256" key="12">
    <source>
        <dbReference type="ARBA" id="ARBA00043983"/>
    </source>
</evidence>
<dbReference type="EMBL" id="CAWUFR010000040">
    <property type="protein sequence ID" value="CAK6959558.1"/>
    <property type="molecule type" value="Genomic_DNA"/>
</dbReference>
<accession>A0AAV1NK43</accession>
<evidence type="ECO:0000256" key="11">
    <source>
        <dbReference type="ARBA" id="ARBA00023273"/>
    </source>
</evidence>
<keyword evidence="5" id="KW-0970">Cilium biogenesis/degradation</keyword>
<evidence type="ECO:0000256" key="5">
    <source>
        <dbReference type="ARBA" id="ARBA00022794"/>
    </source>
</evidence>
<dbReference type="PANTHER" id="PTHR15614:SF2">
    <property type="entry name" value="INTRAFLAGELLAR TRANSPORT PROTEIN 81 HOMOLOG"/>
    <property type="match status" value="1"/>
</dbReference>
<evidence type="ECO:0000256" key="1">
    <source>
        <dbReference type="ARBA" id="ARBA00004120"/>
    </source>
</evidence>
<dbReference type="GO" id="GO:0036064">
    <property type="term" value="C:ciliary basal body"/>
    <property type="evidence" value="ECO:0007669"/>
    <property type="project" value="TreeGrafter"/>
</dbReference>
<keyword evidence="7" id="KW-0007">Acetylation</keyword>
<feature type="coiled-coil region" evidence="16">
    <location>
        <begin position="535"/>
        <end position="562"/>
    </location>
</feature>
<evidence type="ECO:0000256" key="15">
    <source>
        <dbReference type="ARBA" id="ARBA00079903"/>
    </source>
</evidence>
<comment type="caution">
    <text evidence="18">The sequence shown here is derived from an EMBL/GenBank/DDBJ whole genome shotgun (WGS) entry which is preliminary data.</text>
</comment>
<evidence type="ECO:0000256" key="16">
    <source>
        <dbReference type="SAM" id="Coils"/>
    </source>
</evidence>
<comment type="function">
    <text evidence="13">Component of the intraflagellar transport (IFT) complex B: together with IFT74, forms a tubulin-binding module that specifically mediates transport of tubulin within the cilium. Binds tubulin via its CH (calponin-homology)-like region. Required for ciliogenesis. Required for proper regulation of SHH signaling. Plays an important role during spermatogenesis by modulating the assembly and elongation of the sperm flagella.</text>
</comment>
<evidence type="ECO:0000256" key="7">
    <source>
        <dbReference type="ARBA" id="ARBA00022990"/>
    </source>
</evidence>
<feature type="coiled-coil region" evidence="16">
    <location>
        <begin position="168"/>
        <end position="253"/>
    </location>
</feature>
<feature type="domain" description="IFT81 calponin homology" evidence="17">
    <location>
        <begin position="3"/>
        <end position="126"/>
    </location>
</feature>
<dbReference type="GO" id="GO:0060271">
    <property type="term" value="P:cilium assembly"/>
    <property type="evidence" value="ECO:0007669"/>
    <property type="project" value="InterPro"/>
</dbReference>
<dbReference type="InterPro" id="IPR029600">
    <property type="entry name" value="IFT81"/>
</dbReference>
<feature type="coiled-coil region" evidence="16">
    <location>
        <begin position="410"/>
        <end position="477"/>
    </location>
</feature>
<evidence type="ECO:0000256" key="10">
    <source>
        <dbReference type="ARBA" id="ARBA00023212"/>
    </source>
</evidence>
<keyword evidence="6" id="KW-0744">Spermatogenesis</keyword>
<dbReference type="AlphaFoldDB" id="A0AAV1NK43"/>
<dbReference type="GO" id="GO:0030154">
    <property type="term" value="P:cell differentiation"/>
    <property type="evidence" value="ECO:0007669"/>
    <property type="project" value="UniProtKB-KW"/>
</dbReference>
<dbReference type="Gene3D" id="1.10.418.70">
    <property type="entry name" value="Intraflagellar transport protein 81, N-terminal domain"/>
    <property type="match status" value="1"/>
</dbReference>
<proteinExistence type="inferred from homology"/>
<name>A0AAV1NK43_SCOSC</name>
<keyword evidence="3" id="KW-0597">Phosphoprotein</keyword>
<dbReference type="GO" id="GO:0015631">
    <property type="term" value="F:tubulin binding"/>
    <property type="evidence" value="ECO:0007669"/>
    <property type="project" value="InterPro"/>
</dbReference>
<dbReference type="FunFam" id="1.10.418.70:FF:000001">
    <property type="entry name" value="Intraflagellar transport protein 81 homolog"/>
    <property type="match status" value="1"/>
</dbReference>
<keyword evidence="9" id="KW-0969">Cilium</keyword>
<evidence type="ECO:0000256" key="14">
    <source>
        <dbReference type="ARBA" id="ARBA00073058"/>
    </source>
</evidence>
<evidence type="ECO:0000256" key="13">
    <source>
        <dbReference type="ARBA" id="ARBA00055755"/>
    </source>
</evidence>
<comment type="similarity">
    <text evidence="12">Belongs to the IFT81 family.</text>
</comment>
<dbReference type="GO" id="GO:0007283">
    <property type="term" value="P:spermatogenesis"/>
    <property type="evidence" value="ECO:0007669"/>
    <property type="project" value="UniProtKB-KW"/>
</dbReference>
<evidence type="ECO:0000259" key="17">
    <source>
        <dbReference type="Pfam" id="PF18383"/>
    </source>
</evidence>
<protein>
    <recommendedName>
        <fullName evidence="14">Intraflagellar transport protein 81 homolog</fullName>
    </recommendedName>
    <alternativeName>
        <fullName evidence="15">Carnitine deficiency-associated protein expressed in ventricle 1</fullName>
    </alternativeName>
</protein>
<keyword evidence="8 16" id="KW-0175">Coiled coil</keyword>
<evidence type="ECO:0000256" key="2">
    <source>
        <dbReference type="ARBA" id="ARBA00022490"/>
    </source>
</evidence>
<dbReference type="GO" id="GO:0042073">
    <property type="term" value="P:intraciliary transport"/>
    <property type="evidence" value="ECO:0007669"/>
    <property type="project" value="InterPro"/>
</dbReference>
<dbReference type="InterPro" id="IPR041146">
    <property type="entry name" value="IFT81_CH"/>
</dbReference>
<organism evidence="18 19">
    <name type="scientific">Scomber scombrus</name>
    <name type="common">Atlantic mackerel</name>
    <name type="synonym">Scomber vernalis</name>
    <dbReference type="NCBI Taxonomy" id="13677"/>
    <lineage>
        <taxon>Eukaryota</taxon>
        <taxon>Metazoa</taxon>
        <taxon>Chordata</taxon>
        <taxon>Craniata</taxon>
        <taxon>Vertebrata</taxon>
        <taxon>Euteleostomi</taxon>
        <taxon>Actinopterygii</taxon>
        <taxon>Neopterygii</taxon>
        <taxon>Teleostei</taxon>
        <taxon>Neoteleostei</taxon>
        <taxon>Acanthomorphata</taxon>
        <taxon>Pelagiaria</taxon>
        <taxon>Scombriformes</taxon>
        <taxon>Scombridae</taxon>
        <taxon>Scomber</taxon>
    </lineage>
</organism>
<evidence type="ECO:0000256" key="9">
    <source>
        <dbReference type="ARBA" id="ARBA00023069"/>
    </source>
</evidence>
<evidence type="ECO:0000313" key="19">
    <source>
        <dbReference type="Proteomes" id="UP001314229"/>
    </source>
</evidence>
<dbReference type="Proteomes" id="UP001314229">
    <property type="component" value="Unassembled WGS sequence"/>
</dbReference>
<evidence type="ECO:0000256" key="8">
    <source>
        <dbReference type="ARBA" id="ARBA00023054"/>
    </source>
</evidence>
<evidence type="ECO:0000256" key="4">
    <source>
        <dbReference type="ARBA" id="ARBA00022782"/>
    </source>
</evidence>
<dbReference type="PANTHER" id="PTHR15614">
    <property type="entry name" value="INTRAFLAGELLAR TRANSPORT PROTEIN 81 HOMOLOG"/>
    <property type="match status" value="1"/>
</dbReference>
<comment type="subcellular location">
    <subcellularLocation>
        <location evidence="1">Cytoplasm</location>
        <location evidence="1">Cytoskeleton</location>
        <location evidence="1">Cilium basal body</location>
    </subcellularLocation>
</comment>
<reference evidence="18 19" key="1">
    <citation type="submission" date="2024-01" db="EMBL/GenBank/DDBJ databases">
        <authorList>
            <person name="Alioto T."/>
            <person name="Alioto T."/>
            <person name="Gomez Garrido J."/>
        </authorList>
    </citation>
    <scope>NUCLEOTIDE SEQUENCE [LARGE SCALE GENOMIC DNA]</scope>
</reference>
<sequence>MSEQLKFIVEQFNKDPFRKNFNLITFDSLEPMQLLQTLNDVLAEIDPKQALDIREEMPEQTVKRMCALLGMLKYKPPGNQSDVSSFRQGLVIGSKPVIHPILHWLLQRVSELKKRAYLARFLVKLEVPAEFLQDDVINDTYHQYEELVEGFKTYHKECEQLRTSGFSTAEIRRDISAMEEEKNQLIKRVERLKKRVETVSNHPRMLEQARQLRVEKEREEALAHQKQEQKNQLFQAEQRLQRSQQQLNDMRQAAADANPESLMKRLEEEIKINSYMVSEKLPKELEGMRQTVQYLQKVASEPAMGQADLQELEDKIKEVDSQINQLIEKKMMRNDPMDDKLTLYRQQASIIIHKKEGKAQQLQEAREGLSVAERELKHRIDQRGADGEGVNHEDAMKRLVAKVRSKATVYKKKRQEMAELKAEYGVLQRTEDILKKRHETVQERLQTVEAEKGISGYSNTQEELERVSAIKSELDEKKGRTLDDMSEMVMKLNSMIAEKKTALAPIIKELRSLRQQCQELSPEYDEKKGQYESCAAGLESNRSKLEQEVKALREETAQEENRYHHINCMSEIIEMQIQRAAEEMKAYVSSDPQERKKAIREVYMKNISEQELLGKKLREKQKTVRESHGANMEQMKMWRDLEQLMECKKQCFVRAQSQASIGQVIQEGGEDRLVL</sequence>
<keyword evidence="2" id="KW-0963">Cytoplasm</keyword>